<proteinExistence type="predicted"/>
<evidence type="ECO:0000313" key="2">
    <source>
        <dbReference type="Proteomes" id="UP000502035"/>
    </source>
</evidence>
<dbReference type="Proteomes" id="UP000502035">
    <property type="component" value="Chromosome"/>
</dbReference>
<accession>A0A6G7YBN5</accession>
<dbReference type="EMBL" id="CP049866">
    <property type="protein sequence ID" value="QIK74232.1"/>
    <property type="molecule type" value="Genomic_DNA"/>
</dbReference>
<gene>
    <name evidence="1" type="ORF">G7071_01040</name>
</gene>
<dbReference type="KEGG" id="npi:G7071_01040"/>
<evidence type="ECO:0000313" key="1">
    <source>
        <dbReference type="EMBL" id="QIK74232.1"/>
    </source>
</evidence>
<dbReference type="AlphaFoldDB" id="A0A6G7YBN5"/>
<dbReference type="RefSeq" id="WP_166313870.1">
    <property type="nucleotide sequence ID" value="NZ_CP049866.1"/>
</dbReference>
<name>A0A6G7YBN5_9ACTN</name>
<reference evidence="1 2" key="1">
    <citation type="submission" date="2020-03" db="EMBL/GenBank/DDBJ databases">
        <title>Nocardioides sp. nov., isolated from fish.</title>
        <authorList>
            <person name="Hyun D.-W."/>
            <person name="Bae J.-W."/>
        </authorList>
    </citation>
    <scope>NUCLEOTIDE SEQUENCE [LARGE SCALE GENOMIC DNA]</scope>
    <source>
        <strain evidence="1 2">HDW12A</strain>
    </source>
</reference>
<organism evidence="1 2">
    <name type="scientific">Nocardioides piscis</name>
    <dbReference type="NCBI Taxonomy" id="2714938"/>
    <lineage>
        <taxon>Bacteria</taxon>
        <taxon>Bacillati</taxon>
        <taxon>Actinomycetota</taxon>
        <taxon>Actinomycetes</taxon>
        <taxon>Propionibacteriales</taxon>
        <taxon>Nocardioidaceae</taxon>
        <taxon>Nocardioides</taxon>
    </lineage>
</organism>
<evidence type="ECO:0008006" key="3">
    <source>
        <dbReference type="Google" id="ProtNLM"/>
    </source>
</evidence>
<keyword evidence="2" id="KW-1185">Reference proteome</keyword>
<sequence>MTGPRLINPETLGAWVIKCQPKVNPGVTTAILDRDLEPITRFCVADNYRSRMMAADDPAILWISGDGRQLARGIWGLGRVTGPIRAILGEVASWDVGKLEVPLHVELLADGVSVEAIRAAGVGDLEVLVQPQASNPSWVSRDQLAALSGLLDWPTTSPS</sequence>
<protein>
    <recommendedName>
        <fullName evidence="3">EVE domain-containing protein</fullName>
    </recommendedName>
</protein>